<comment type="domain">
    <text evidence="8">The N-terminal region contains the highly conserved SGGXDS motif, predicted to be a P-loop motif involved in ATP binding.</text>
</comment>
<dbReference type="AlphaFoldDB" id="A0AA51N5L3"/>
<feature type="binding site" evidence="8">
    <location>
        <begin position="27"/>
        <end position="32"/>
    </location>
    <ligand>
        <name>ATP</name>
        <dbReference type="ChEBI" id="CHEBI:30616"/>
    </ligand>
</feature>
<dbReference type="InterPro" id="IPR011063">
    <property type="entry name" value="TilS/TtcA_N"/>
</dbReference>
<dbReference type="Pfam" id="PF11734">
    <property type="entry name" value="TilS_C"/>
    <property type="match status" value="1"/>
</dbReference>
<sequence>MLSESFLDYIKKESLFERNEHLLLAISGGVDSVVLAHLLRHIGFHFSLAHMNFQLRGEESDKDQEYVESLASELGVPIHVKKVEIQKEKGSTQLQARNLRYKWFEELMLCHSYDKLLTAHHANDQFETVLFNLSRGSGIKGFRGMLPLQNKIARPLLFASKKEIIEYAENEEIDWREDASNETDHYNRNKIRHHIIPQFENLNPNVIKGFQQTSLKMRAAEQAYNNKLDQLKTKFFILTDGEVKIKRSILDIDFPIVYLSDLLSDFDFSLNQLQSFDFDRVGAQLYSNSHMLIVDRKFIFVNIRGEKTKQEFPQELKIESKLIHTSIGKFKINILDKEEVDFAKNQKLVFIDLESINGTLELDYWQEGDKIQPLGMKGKKKISDILIDQKVPLHQKENKLVLKSEGEVVWLVGHKFSDLFKVKDSTKKVLRIEHYENS</sequence>
<gene>
    <name evidence="8 10" type="primary">tilS</name>
    <name evidence="10" type="ORF">QYS48_32630</name>
</gene>
<comment type="subcellular location">
    <subcellularLocation>
        <location evidence="1 8">Cytoplasm</location>
    </subcellularLocation>
</comment>
<dbReference type="GO" id="GO:0005524">
    <property type="term" value="F:ATP binding"/>
    <property type="evidence" value="ECO:0007669"/>
    <property type="project" value="UniProtKB-UniRule"/>
</dbReference>
<comment type="similarity">
    <text evidence="8">Belongs to the tRNA(Ile)-lysidine synthase family.</text>
</comment>
<dbReference type="NCBIfam" id="TIGR02432">
    <property type="entry name" value="lysidine_TilS_N"/>
    <property type="match status" value="1"/>
</dbReference>
<keyword evidence="11" id="KW-1185">Reference proteome</keyword>
<dbReference type="InterPro" id="IPR014729">
    <property type="entry name" value="Rossmann-like_a/b/a_fold"/>
</dbReference>
<keyword evidence="2 8" id="KW-0963">Cytoplasm</keyword>
<evidence type="ECO:0000256" key="8">
    <source>
        <dbReference type="HAMAP-Rule" id="MF_01161"/>
    </source>
</evidence>
<dbReference type="InterPro" id="IPR012795">
    <property type="entry name" value="tRNA_Ile_lys_synt_N"/>
</dbReference>
<keyword evidence="4 8" id="KW-0819">tRNA processing</keyword>
<evidence type="ECO:0000313" key="10">
    <source>
        <dbReference type="EMBL" id="WMN06463.1"/>
    </source>
</evidence>
<evidence type="ECO:0000256" key="7">
    <source>
        <dbReference type="ARBA" id="ARBA00048539"/>
    </source>
</evidence>
<dbReference type="NCBIfam" id="TIGR02433">
    <property type="entry name" value="lysidine_TilS_C"/>
    <property type="match status" value="1"/>
</dbReference>
<accession>A0AA51N5L3</accession>
<dbReference type="HAMAP" id="MF_01161">
    <property type="entry name" value="tRNA_Ile_lys_synt"/>
    <property type="match status" value="1"/>
</dbReference>
<dbReference type="GO" id="GO:0032267">
    <property type="term" value="F:tRNA(Ile)-lysidine synthase activity"/>
    <property type="evidence" value="ECO:0007669"/>
    <property type="project" value="UniProtKB-EC"/>
</dbReference>
<evidence type="ECO:0000313" key="11">
    <source>
        <dbReference type="Proteomes" id="UP001244443"/>
    </source>
</evidence>
<dbReference type="Proteomes" id="UP001244443">
    <property type="component" value="Chromosome"/>
</dbReference>
<dbReference type="SUPFAM" id="SSF56037">
    <property type="entry name" value="PheT/TilS domain"/>
    <property type="match status" value="1"/>
</dbReference>
<dbReference type="CDD" id="cd01992">
    <property type="entry name" value="TilS_N"/>
    <property type="match status" value="1"/>
</dbReference>
<keyword evidence="3 8" id="KW-0436">Ligase</keyword>
<dbReference type="PANTHER" id="PTHR43033">
    <property type="entry name" value="TRNA(ILE)-LYSIDINE SYNTHASE-RELATED"/>
    <property type="match status" value="1"/>
</dbReference>
<dbReference type="InterPro" id="IPR012796">
    <property type="entry name" value="Lysidine-tRNA-synth_C"/>
</dbReference>
<evidence type="ECO:0000256" key="5">
    <source>
        <dbReference type="ARBA" id="ARBA00022741"/>
    </source>
</evidence>
<dbReference type="SUPFAM" id="SSF52402">
    <property type="entry name" value="Adenine nucleotide alpha hydrolases-like"/>
    <property type="match status" value="1"/>
</dbReference>
<dbReference type="PANTHER" id="PTHR43033:SF1">
    <property type="entry name" value="TRNA(ILE)-LYSIDINE SYNTHASE-RELATED"/>
    <property type="match status" value="1"/>
</dbReference>
<dbReference type="GO" id="GO:0006400">
    <property type="term" value="P:tRNA modification"/>
    <property type="evidence" value="ECO:0007669"/>
    <property type="project" value="UniProtKB-UniRule"/>
</dbReference>
<reference evidence="10" key="1">
    <citation type="submission" date="2023-08" db="EMBL/GenBank/DDBJ databases">
        <title>Comparative genomics and taxonomic characterization of three novel marine species of genus Marivirga.</title>
        <authorList>
            <person name="Muhammad N."/>
            <person name="Kim S.-G."/>
        </authorList>
    </citation>
    <scope>NUCLEOTIDE SEQUENCE [LARGE SCALE GENOMIC DNA]</scope>
    <source>
        <strain evidence="10">ABR2-2</strain>
    </source>
</reference>
<dbReference type="Pfam" id="PF01171">
    <property type="entry name" value="ATP_bind_3"/>
    <property type="match status" value="1"/>
</dbReference>
<organism evidence="10 11">
    <name type="scientific">Marivirga arenosa</name>
    <dbReference type="NCBI Taxonomy" id="3059076"/>
    <lineage>
        <taxon>Bacteria</taxon>
        <taxon>Pseudomonadati</taxon>
        <taxon>Bacteroidota</taxon>
        <taxon>Cytophagia</taxon>
        <taxon>Cytophagales</taxon>
        <taxon>Marivirgaceae</taxon>
        <taxon>Marivirga</taxon>
    </lineage>
</organism>
<evidence type="ECO:0000256" key="1">
    <source>
        <dbReference type="ARBA" id="ARBA00004496"/>
    </source>
</evidence>
<dbReference type="EC" id="6.3.4.19" evidence="8"/>
<name>A0AA51N5L3_9BACT</name>
<dbReference type="InterPro" id="IPR012094">
    <property type="entry name" value="tRNA_Ile_lys_synt"/>
</dbReference>
<comment type="catalytic activity">
    <reaction evidence="7 8">
        <text>cytidine(34) in tRNA(Ile2) + L-lysine + ATP = lysidine(34) in tRNA(Ile2) + AMP + diphosphate + H(+)</text>
        <dbReference type="Rhea" id="RHEA:43744"/>
        <dbReference type="Rhea" id="RHEA-COMP:10625"/>
        <dbReference type="Rhea" id="RHEA-COMP:10670"/>
        <dbReference type="ChEBI" id="CHEBI:15378"/>
        <dbReference type="ChEBI" id="CHEBI:30616"/>
        <dbReference type="ChEBI" id="CHEBI:32551"/>
        <dbReference type="ChEBI" id="CHEBI:33019"/>
        <dbReference type="ChEBI" id="CHEBI:82748"/>
        <dbReference type="ChEBI" id="CHEBI:83665"/>
        <dbReference type="ChEBI" id="CHEBI:456215"/>
        <dbReference type="EC" id="6.3.4.19"/>
    </reaction>
</comment>
<dbReference type="SMART" id="SM00977">
    <property type="entry name" value="TilS_C"/>
    <property type="match status" value="1"/>
</dbReference>
<dbReference type="EMBL" id="CP129970">
    <property type="protein sequence ID" value="WMN06463.1"/>
    <property type="molecule type" value="Genomic_DNA"/>
</dbReference>
<evidence type="ECO:0000256" key="2">
    <source>
        <dbReference type="ARBA" id="ARBA00022490"/>
    </source>
</evidence>
<evidence type="ECO:0000259" key="9">
    <source>
        <dbReference type="SMART" id="SM00977"/>
    </source>
</evidence>
<dbReference type="RefSeq" id="WP_308356309.1">
    <property type="nucleotide sequence ID" value="NZ_CP129970.2"/>
</dbReference>
<feature type="domain" description="Lysidine-tRNA(Ile) synthetase C-terminal" evidence="9">
    <location>
        <begin position="360"/>
        <end position="432"/>
    </location>
</feature>
<keyword evidence="5 8" id="KW-0547">Nucleotide-binding</keyword>
<evidence type="ECO:0000256" key="3">
    <source>
        <dbReference type="ARBA" id="ARBA00022598"/>
    </source>
</evidence>
<proteinExistence type="inferred from homology"/>
<protein>
    <recommendedName>
        <fullName evidence="8">tRNA(Ile)-lysidine synthase</fullName>
        <ecNumber evidence="8">6.3.4.19</ecNumber>
    </recommendedName>
    <alternativeName>
        <fullName evidence="8">tRNA(Ile)-2-lysyl-cytidine synthase</fullName>
    </alternativeName>
    <alternativeName>
        <fullName evidence="8">tRNA(Ile)-lysidine synthetase</fullName>
    </alternativeName>
</protein>
<keyword evidence="6 8" id="KW-0067">ATP-binding</keyword>
<comment type="function">
    <text evidence="8">Ligates lysine onto the cytidine present at position 34 of the AUA codon-specific tRNA(Ile) that contains the anticodon CAU, in an ATP-dependent manner. Cytidine is converted to lysidine, thus changing the amino acid specificity of the tRNA from methionine to isoleucine.</text>
</comment>
<evidence type="ECO:0000256" key="6">
    <source>
        <dbReference type="ARBA" id="ARBA00022840"/>
    </source>
</evidence>
<dbReference type="Gene3D" id="3.40.50.620">
    <property type="entry name" value="HUPs"/>
    <property type="match status" value="1"/>
</dbReference>
<dbReference type="GO" id="GO:0005737">
    <property type="term" value="C:cytoplasm"/>
    <property type="evidence" value="ECO:0007669"/>
    <property type="project" value="UniProtKB-SubCell"/>
</dbReference>
<evidence type="ECO:0000256" key="4">
    <source>
        <dbReference type="ARBA" id="ARBA00022694"/>
    </source>
</evidence>